<sequence length="348" mass="36321">MPADTWSEVLTPAVRDRLAAVAEVLGLHDDAAEGAAGGAGGAVSGRVREGVPRLETSFAEVAEELAAAEVLLTGWGCPRITAEVLDAAPKLRAIVHAAGTIKTFVDPVVFERGVEVSSAAAANAVPVAEFTIAAIVLAGKRAFRHRDWFRTSGVKRPLPGAPILGTLGTTVGVLGASRIGRLVLERLRGLDVDVLVNDPYLSPAEAAEFGARWCELPELFAASDIVSVHAPLLPETERLVSAELLAAMPDGGVLINTARGGLVDHVALERECVSGRLDAILDVTDPEPLPFDSPMLQLPNVFITPHLAGAMGNESTRLGEAAVAEIERLAAGRPLAHGIARDDLGRIA</sequence>
<dbReference type="GO" id="GO:0016618">
    <property type="term" value="F:hydroxypyruvate reductase [NAD(P)H] activity"/>
    <property type="evidence" value="ECO:0007669"/>
    <property type="project" value="TreeGrafter"/>
</dbReference>
<dbReference type="GO" id="GO:0030267">
    <property type="term" value="F:glyoxylate reductase (NADPH) activity"/>
    <property type="evidence" value="ECO:0007669"/>
    <property type="project" value="TreeGrafter"/>
</dbReference>
<keyword evidence="3" id="KW-0520">NAD</keyword>
<dbReference type="PROSITE" id="PS00670">
    <property type="entry name" value="D_2_HYDROXYACID_DH_2"/>
    <property type="match status" value="1"/>
</dbReference>
<dbReference type="Pfam" id="PF00389">
    <property type="entry name" value="2-Hacid_dh"/>
    <property type="match status" value="1"/>
</dbReference>
<dbReference type="InterPro" id="IPR006139">
    <property type="entry name" value="D-isomer_2_OHA_DH_cat_dom"/>
</dbReference>
<feature type="domain" description="D-isomer specific 2-hydroxyacid dehydrogenase catalytic" evidence="5">
    <location>
        <begin position="57"/>
        <end position="337"/>
    </location>
</feature>
<dbReference type="PANTHER" id="PTHR10996">
    <property type="entry name" value="2-HYDROXYACID DEHYDROGENASE-RELATED"/>
    <property type="match status" value="1"/>
</dbReference>
<evidence type="ECO:0000259" key="6">
    <source>
        <dbReference type="Pfam" id="PF02826"/>
    </source>
</evidence>
<organism evidence="7 8">
    <name type="scientific">Kribbella soli</name>
    <dbReference type="NCBI Taxonomy" id="1124743"/>
    <lineage>
        <taxon>Bacteria</taxon>
        <taxon>Bacillati</taxon>
        <taxon>Actinomycetota</taxon>
        <taxon>Actinomycetes</taxon>
        <taxon>Propionibacteriales</taxon>
        <taxon>Kribbellaceae</taxon>
        <taxon>Kribbella</taxon>
    </lineage>
</organism>
<evidence type="ECO:0000256" key="3">
    <source>
        <dbReference type="ARBA" id="ARBA00023027"/>
    </source>
</evidence>
<dbReference type="PROSITE" id="PS00671">
    <property type="entry name" value="D_2_HYDROXYACID_DH_3"/>
    <property type="match status" value="1"/>
</dbReference>
<dbReference type="SUPFAM" id="SSF52283">
    <property type="entry name" value="Formate/glycerate dehydrogenase catalytic domain-like"/>
    <property type="match status" value="1"/>
</dbReference>
<dbReference type="InterPro" id="IPR050223">
    <property type="entry name" value="D-isomer_2-hydroxyacid_DH"/>
</dbReference>
<keyword evidence="8" id="KW-1185">Reference proteome</keyword>
<dbReference type="GO" id="GO:0005829">
    <property type="term" value="C:cytosol"/>
    <property type="evidence" value="ECO:0007669"/>
    <property type="project" value="TreeGrafter"/>
</dbReference>
<proteinExistence type="inferred from homology"/>
<reference evidence="7 8" key="1">
    <citation type="submission" date="2019-02" db="EMBL/GenBank/DDBJ databases">
        <title>Kribbella capetownensis sp. nov. and Kribbella speibonae sp. nov., isolated from soil.</title>
        <authorList>
            <person name="Curtis S.M."/>
            <person name="Norton I."/>
            <person name="Everest G.J."/>
            <person name="Meyers P.R."/>
        </authorList>
    </citation>
    <scope>NUCLEOTIDE SEQUENCE [LARGE SCALE GENOMIC DNA]</scope>
    <source>
        <strain evidence="7 8">KCTC 29219</strain>
    </source>
</reference>
<evidence type="ECO:0000313" key="8">
    <source>
        <dbReference type="Proteomes" id="UP000292346"/>
    </source>
</evidence>
<dbReference type="CDD" id="cd12167">
    <property type="entry name" value="2-Hacid_dh_8"/>
    <property type="match status" value="1"/>
</dbReference>
<evidence type="ECO:0000313" key="7">
    <source>
        <dbReference type="EMBL" id="TCC06431.1"/>
    </source>
</evidence>
<dbReference type="Pfam" id="PF02826">
    <property type="entry name" value="2-Hacid_dh_C"/>
    <property type="match status" value="1"/>
</dbReference>
<dbReference type="GO" id="GO:0051287">
    <property type="term" value="F:NAD binding"/>
    <property type="evidence" value="ECO:0007669"/>
    <property type="project" value="InterPro"/>
</dbReference>
<dbReference type="InterPro" id="IPR036291">
    <property type="entry name" value="NAD(P)-bd_dom_sf"/>
</dbReference>
<dbReference type="AlphaFoldDB" id="A0A4R0H7N8"/>
<keyword evidence="2 4" id="KW-0560">Oxidoreductase</keyword>
<evidence type="ECO:0000256" key="4">
    <source>
        <dbReference type="RuleBase" id="RU003719"/>
    </source>
</evidence>
<dbReference type="SUPFAM" id="SSF51735">
    <property type="entry name" value="NAD(P)-binding Rossmann-fold domains"/>
    <property type="match status" value="1"/>
</dbReference>
<dbReference type="InterPro" id="IPR006140">
    <property type="entry name" value="D-isomer_DH_NAD-bd"/>
</dbReference>
<protein>
    <submittedName>
        <fullName evidence="7">Hydroxyacid dehydrogenase</fullName>
    </submittedName>
</protein>
<dbReference type="PANTHER" id="PTHR10996:SF178">
    <property type="entry name" value="2-HYDROXYACID DEHYDROGENASE YGL185C-RELATED"/>
    <property type="match status" value="1"/>
</dbReference>
<evidence type="ECO:0000259" key="5">
    <source>
        <dbReference type="Pfam" id="PF00389"/>
    </source>
</evidence>
<dbReference type="EMBL" id="SJJZ01000003">
    <property type="protein sequence ID" value="TCC06431.1"/>
    <property type="molecule type" value="Genomic_DNA"/>
</dbReference>
<evidence type="ECO:0000256" key="1">
    <source>
        <dbReference type="ARBA" id="ARBA00005854"/>
    </source>
</evidence>
<dbReference type="InterPro" id="IPR029753">
    <property type="entry name" value="D-isomer_DH_CS"/>
</dbReference>
<comment type="similarity">
    <text evidence="1 4">Belongs to the D-isomer specific 2-hydroxyacid dehydrogenase family.</text>
</comment>
<feature type="domain" description="D-isomer specific 2-hydroxyacid dehydrogenase NAD-binding" evidence="6">
    <location>
        <begin position="139"/>
        <end position="308"/>
    </location>
</feature>
<accession>A0A4R0H7N8</accession>
<comment type="caution">
    <text evidence="7">The sequence shown here is derived from an EMBL/GenBank/DDBJ whole genome shotgun (WGS) entry which is preliminary data.</text>
</comment>
<gene>
    <name evidence="7" type="ORF">E0H45_28650</name>
</gene>
<evidence type="ECO:0000256" key="2">
    <source>
        <dbReference type="ARBA" id="ARBA00023002"/>
    </source>
</evidence>
<dbReference type="Gene3D" id="3.40.50.720">
    <property type="entry name" value="NAD(P)-binding Rossmann-like Domain"/>
    <property type="match status" value="2"/>
</dbReference>
<dbReference type="OrthoDB" id="117809at2"/>
<dbReference type="Proteomes" id="UP000292346">
    <property type="component" value="Unassembled WGS sequence"/>
</dbReference>
<name>A0A4R0H7N8_9ACTN</name>